<evidence type="ECO:0000313" key="2">
    <source>
        <dbReference type="Proteomes" id="UP000887565"/>
    </source>
</evidence>
<proteinExistence type="predicted"/>
<name>A0A915HHY3_ROMCU</name>
<sequence length="74" mass="7840">MLLYKRGESIAAMMASVRGRARVGIVISAIPMRGAVMIVVISMRILWVIVTMEADRARVAGKAVTVGGVVAVRG</sequence>
<accession>A0A915HHY3</accession>
<evidence type="ECO:0000313" key="3">
    <source>
        <dbReference type="WBParaSite" id="nRc.2.0.1.t01248-RA"/>
    </source>
</evidence>
<reference evidence="3" key="1">
    <citation type="submission" date="2022-11" db="UniProtKB">
        <authorList>
            <consortium name="WormBaseParasite"/>
        </authorList>
    </citation>
    <scope>IDENTIFICATION</scope>
</reference>
<keyword evidence="2" id="KW-1185">Reference proteome</keyword>
<feature type="transmembrane region" description="Helical" evidence="1">
    <location>
        <begin position="21"/>
        <end position="50"/>
    </location>
</feature>
<keyword evidence="1" id="KW-0812">Transmembrane</keyword>
<organism evidence="2 3">
    <name type="scientific">Romanomermis culicivorax</name>
    <name type="common">Nematode worm</name>
    <dbReference type="NCBI Taxonomy" id="13658"/>
    <lineage>
        <taxon>Eukaryota</taxon>
        <taxon>Metazoa</taxon>
        <taxon>Ecdysozoa</taxon>
        <taxon>Nematoda</taxon>
        <taxon>Enoplea</taxon>
        <taxon>Dorylaimia</taxon>
        <taxon>Mermithida</taxon>
        <taxon>Mermithoidea</taxon>
        <taxon>Mermithidae</taxon>
        <taxon>Romanomermis</taxon>
    </lineage>
</organism>
<protein>
    <submittedName>
        <fullName evidence="3">Uncharacterized protein</fullName>
    </submittedName>
</protein>
<evidence type="ECO:0000256" key="1">
    <source>
        <dbReference type="SAM" id="Phobius"/>
    </source>
</evidence>
<dbReference type="AlphaFoldDB" id="A0A915HHY3"/>
<dbReference type="Proteomes" id="UP000887565">
    <property type="component" value="Unplaced"/>
</dbReference>
<dbReference type="WBParaSite" id="nRc.2.0.1.t01248-RA">
    <property type="protein sequence ID" value="nRc.2.0.1.t01248-RA"/>
    <property type="gene ID" value="nRc.2.0.1.g01248"/>
</dbReference>
<keyword evidence="1" id="KW-0472">Membrane</keyword>
<keyword evidence="1" id="KW-1133">Transmembrane helix</keyword>